<evidence type="ECO:0000313" key="3">
    <source>
        <dbReference type="EMBL" id="VFT85535.1"/>
    </source>
</evidence>
<reference evidence="2" key="2">
    <citation type="submission" date="2019-06" db="EMBL/GenBank/DDBJ databases">
        <title>Genomics analysis of Aphanomyces spp. identifies a new class of oomycete effector associated with host adaptation.</title>
        <authorList>
            <person name="Gaulin E."/>
        </authorList>
    </citation>
    <scope>NUCLEOTIDE SEQUENCE</scope>
    <source>
        <strain evidence="2">CBS 578.67</strain>
    </source>
</reference>
<evidence type="ECO:0000256" key="1">
    <source>
        <dbReference type="SAM" id="Coils"/>
    </source>
</evidence>
<gene>
    <name evidence="3" type="primary">Aste57867_8649</name>
    <name evidence="2" type="ORF">As57867_008615</name>
    <name evidence="3" type="ORF">ASTE57867_8649</name>
</gene>
<dbReference type="EMBL" id="VJMH01005110">
    <property type="protein sequence ID" value="KAF0700850.1"/>
    <property type="molecule type" value="Genomic_DNA"/>
</dbReference>
<dbReference type="EMBL" id="CAADRA010005131">
    <property type="protein sequence ID" value="VFT85535.1"/>
    <property type="molecule type" value="Genomic_DNA"/>
</dbReference>
<name>A0A485KKW8_9STRA</name>
<feature type="coiled-coil region" evidence="1">
    <location>
        <begin position="9"/>
        <end position="39"/>
    </location>
</feature>
<protein>
    <submittedName>
        <fullName evidence="3">Aste57867_8649 protein</fullName>
    </submittedName>
</protein>
<accession>A0A485KKW8</accession>
<organism evidence="3 4">
    <name type="scientific">Aphanomyces stellatus</name>
    <dbReference type="NCBI Taxonomy" id="120398"/>
    <lineage>
        <taxon>Eukaryota</taxon>
        <taxon>Sar</taxon>
        <taxon>Stramenopiles</taxon>
        <taxon>Oomycota</taxon>
        <taxon>Saprolegniomycetes</taxon>
        <taxon>Saprolegniales</taxon>
        <taxon>Verrucalvaceae</taxon>
        <taxon>Aphanomyces</taxon>
    </lineage>
</organism>
<evidence type="ECO:0000313" key="2">
    <source>
        <dbReference type="EMBL" id="KAF0700850.1"/>
    </source>
</evidence>
<dbReference type="AlphaFoldDB" id="A0A485KKW8"/>
<evidence type="ECO:0000313" key="4">
    <source>
        <dbReference type="Proteomes" id="UP000332933"/>
    </source>
</evidence>
<sequence>MPSKLVLYRREKKQQKAALKLAIVELERLQDTLTQAANAKKRGMLPWEVVAKALMDVRKEWITKQMYHNTDRMFIEYGFPSMASTECLLSLQCLVPTYAPLTPMVLEQVDSPTRQHAFFTPRGEFINVVVREFRTADRCVLVMQQIQQDELCVQ</sequence>
<keyword evidence="1" id="KW-0175">Coiled coil</keyword>
<dbReference type="Proteomes" id="UP000332933">
    <property type="component" value="Unassembled WGS sequence"/>
</dbReference>
<proteinExistence type="predicted"/>
<keyword evidence="4" id="KW-1185">Reference proteome</keyword>
<reference evidence="3 4" key="1">
    <citation type="submission" date="2019-03" db="EMBL/GenBank/DDBJ databases">
        <authorList>
            <person name="Gaulin E."/>
            <person name="Dumas B."/>
        </authorList>
    </citation>
    <scope>NUCLEOTIDE SEQUENCE [LARGE SCALE GENOMIC DNA]</scope>
    <source>
        <strain evidence="3">CBS 568.67</strain>
    </source>
</reference>